<dbReference type="GO" id="GO:0008061">
    <property type="term" value="F:chitin binding"/>
    <property type="evidence" value="ECO:0007669"/>
    <property type="project" value="InterPro"/>
</dbReference>
<dbReference type="PROSITE" id="PS50940">
    <property type="entry name" value="CHIT_BIND_II"/>
    <property type="match status" value="1"/>
</dbReference>
<dbReference type="InterPro" id="IPR002557">
    <property type="entry name" value="Chitin-bd_dom"/>
</dbReference>
<keyword evidence="3" id="KW-1185">Reference proteome</keyword>
<dbReference type="Proteomes" id="UP000504633">
    <property type="component" value="Unplaced"/>
</dbReference>
<evidence type="ECO:0000313" key="3">
    <source>
        <dbReference type="Proteomes" id="UP000504633"/>
    </source>
</evidence>
<sequence>MKMSLLRRVGLLALLAFLLAPAAFVDATCGYCYGSHTCLSNTTFQLCFNKTPSPDHSFTCPDDKPICTQYGDICMETDVPPACGDTSKCNQCGNGEIYACASLTTFGSCDGGELMPERSTCPNEWFCSIRGASIGTPCVLACEPDVDDTCDRIDNDAVATTPVPNTTPGGSTPNSYCQSTQIVGKFPLANDAVCTSFVYCFFRDNVWNGAIYNCPTNKPYFNAISGCGATRPTGVGCK</sequence>
<evidence type="ECO:0000256" key="1">
    <source>
        <dbReference type="SAM" id="SignalP"/>
    </source>
</evidence>
<name>A0A6J1LCC8_DROHY</name>
<feature type="signal peptide" evidence="1">
    <location>
        <begin position="1"/>
        <end position="27"/>
    </location>
</feature>
<keyword evidence="1" id="KW-0732">Signal</keyword>
<protein>
    <submittedName>
        <fullName evidence="4">Uncharacterized protein LOC111592746</fullName>
    </submittedName>
</protein>
<feature type="domain" description="Chitin-binding type-2" evidence="2">
    <location>
        <begin position="174"/>
        <end position="238"/>
    </location>
</feature>
<dbReference type="OMA" id="SIRNCNA"/>
<reference evidence="4" key="1">
    <citation type="submission" date="2025-08" db="UniProtKB">
        <authorList>
            <consortium name="RefSeq"/>
        </authorList>
    </citation>
    <scope>IDENTIFICATION</scope>
    <source>
        <strain evidence="4">15085-1641.00</strain>
        <tissue evidence="4">Whole body</tissue>
    </source>
</reference>
<gene>
    <name evidence="4" type="primary">LOC111592746</name>
</gene>
<dbReference type="GeneID" id="111592746"/>
<dbReference type="GO" id="GO:0005576">
    <property type="term" value="C:extracellular region"/>
    <property type="evidence" value="ECO:0007669"/>
    <property type="project" value="InterPro"/>
</dbReference>
<organism evidence="3 4">
    <name type="scientific">Drosophila hydei</name>
    <name type="common">Fruit fly</name>
    <dbReference type="NCBI Taxonomy" id="7224"/>
    <lineage>
        <taxon>Eukaryota</taxon>
        <taxon>Metazoa</taxon>
        <taxon>Ecdysozoa</taxon>
        <taxon>Arthropoda</taxon>
        <taxon>Hexapoda</taxon>
        <taxon>Insecta</taxon>
        <taxon>Pterygota</taxon>
        <taxon>Neoptera</taxon>
        <taxon>Endopterygota</taxon>
        <taxon>Diptera</taxon>
        <taxon>Brachycera</taxon>
        <taxon>Muscomorpha</taxon>
        <taxon>Ephydroidea</taxon>
        <taxon>Drosophilidae</taxon>
        <taxon>Drosophila</taxon>
    </lineage>
</organism>
<dbReference type="KEGG" id="dhe:111592746"/>
<accession>A0A6J1LCC8</accession>
<dbReference type="AlphaFoldDB" id="A0A6J1LCC8"/>
<dbReference type="RefSeq" id="XP_023160911.2">
    <property type="nucleotide sequence ID" value="XM_023305143.2"/>
</dbReference>
<feature type="chain" id="PRO_5026879151" evidence="1">
    <location>
        <begin position="28"/>
        <end position="238"/>
    </location>
</feature>
<proteinExistence type="predicted"/>
<evidence type="ECO:0000259" key="2">
    <source>
        <dbReference type="PROSITE" id="PS50940"/>
    </source>
</evidence>
<evidence type="ECO:0000313" key="4">
    <source>
        <dbReference type="RefSeq" id="XP_023160911.2"/>
    </source>
</evidence>
<dbReference type="OrthoDB" id="7862784at2759"/>